<feature type="domain" description="G5" evidence="3">
    <location>
        <begin position="369"/>
        <end position="445"/>
    </location>
</feature>
<dbReference type="RefSeq" id="WP_186872599.1">
    <property type="nucleotide sequence ID" value="NZ_JACOOR010000008.1"/>
</dbReference>
<reference evidence="4" key="1">
    <citation type="submission" date="2020-08" db="EMBL/GenBank/DDBJ databases">
        <title>Genome public.</title>
        <authorList>
            <person name="Liu C."/>
            <person name="Sun Q."/>
        </authorList>
    </citation>
    <scope>NUCLEOTIDE SEQUENCE</scope>
    <source>
        <strain evidence="4">NSJ-68</strain>
    </source>
</reference>
<dbReference type="SMART" id="SM01208">
    <property type="entry name" value="G5"/>
    <property type="match status" value="1"/>
</dbReference>
<keyword evidence="1 2" id="KW-0732">Signal</keyword>
<dbReference type="Pfam" id="PF12229">
    <property type="entry name" value="PG_binding_4"/>
    <property type="match status" value="1"/>
</dbReference>
<dbReference type="InterPro" id="IPR022029">
    <property type="entry name" value="YoaR-like_PG-bd"/>
</dbReference>
<proteinExistence type="predicted"/>
<evidence type="ECO:0000256" key="1">
    <source>
        <dbReference type="ARBA" id="ARBA00022729"/>
    </source>
</evidence>
<evidence type="ECO:0000313" key="5">
    <source>
        <dbReference type="Proteomes" id="UP000649345"/>
    </source>
</evidence>
<dbReference type="Pfam" id="PF04294">
    <property type="entry name" value="VanW"/>
    <property type="match status" value="1"/>
</dbReference>
<dbReference type="Proteomes" id="UP000649345">
    <property type="component" value="Unassembled WGS sequence"/>
</dbReference>
<protein>
    <submittedName>
        <fullName evidence="4">VanW family protein</fullName>
    </submittedName>
</protein>
<dbReference type="PANTHER" id="PTHR35788">
    <property type="entry name" value="EXPORTED PROTEIN-RELATED"/>
    <property type="match status" value="1"/>
</dbReference>
<dbReference type="EMBL" id="JACOOR010000008">
    <property type="protein sequence ID" value="MBC5660863.1"/>
    <property type="molecule type" value="Genomic_DNA"/>
</dbReference>
<comment type="caution">
    <text evidence="4">The sequence shown here is derived from an EMBL/GenBank/DDBJ whole genome shotgun (WGS) entry which is preliminary data.</text>
</comment>
<keyword evidence="5" id="KW-1185">Reference proteome</keyword>
<feature type="signal peptide" evidence="2">
    <location>
        <begin position="1"/>
        <end position="25"/>
    </location>
</feature>
<dbReference type="PANTHER" id="PTHR35788:SF1">
    <property type="entry name" value="EXPORTED PROTEIN"/>
    <property type="match status" value="1"/>
</dbReference>
<evidence type="ECO:0000313" key="4">
    <source>
        <dbReference type="EMBL" id="MBC5660863.1"/>
    </source>
</evidence>
<evidence type="ECO:0000259" key="3">
    <source>
        <dbReference type="SMART" id="SM01208"/>
    </source>
</evidence>
<evidence type="ECO:0000256" key="2">
    <source>
        <dbReference type="SAM" id="SignalP"/>
    </source>
</evidence>
<feature type="chain" id="PRO_5036722564" evidence="2">
    <location>
        <begin position="26"/>
        <end position="477"/>
    </location>
</feature>
<dbReference type="InterPro" id="IPR007391">
    <property type="entry name" value="Vancomycin_resist_VanW"/>
</dbReference>
<gene>
    <name evidence="4" type="ORF">H8S44_13950</name>
</gene>
<dbReference type="InterPro" id="IPR052913">
    <property type="entry name" value="Glycopeptide_resist_protein"/>
</dbReference>
<name>A0A923RN07_9FIRM</name>
<organism evidence="4 5">
    <name type="scientific">Anaerosacchariphilus hominis</name>
    <dbReference type="NCBI Taxonomy" id="2763017"/>
    <lineage>
        <taxon>Bacteria</taxon>
        <taxon>Bacillati</taxon>
        <taxon>Bacillota</taxon>
        <taxon>Clostridia</taxon>
        <taxon>Lachnospirales</taxon>
        <taxon>Lachnospiraceae</taxon>
        <taxon>Anaerosacchariphilus</taxon>
    </lineage>
</organism>
<sequence length="477" mass="51248">MKRRQWFAGLILGAAFLTGSSTAFAAGKAEIHAGVYADGIDLSGMTREEALTALDTYVQEMQDETLTLHIGDNELTPTLGELGLTGTNESDIVEEAIGLGKTGNIIKRYKERKDLEHENKNYQLTWALDTDLVTAYVNDTCTQFDQDAVDATLKRSGSGFEVVGGQTGLVLDTAASITKITDFVENEWDHTNGSMELPVETDYPKGTAEELGKVKDVLGTFTTSYNTSGAARCKNIATGTAHINGTVLYPGDTFSTYETVSPFSEANGYAMAGSYLNGKVVDSLGGGICQVSTTLYNAVLRAELEVVERSNHSMIVTYVDPADDAAIAGTYKDFKFTNNLDAPIYIEGVTSGKQVTFTIYGQETRPSNRTLKFESVTLSTTDPGVQIVADAGQPIGYIVRESAHKGVVAELYKHVYVNGQEESVTKLNKSTYKATPRTITVGIAGDPDLSNELQAAIATQDEATVNATLASCVARMQ</sequence>
<dbReference type="InterPro" id="IPR011098">
    <property type="entry name" value="G5_dom"/>
</dbReference>
<accession>A0A923RN07</accession>
<dbReference type="AlphaFoldDB" id="A0A923RN07"/>